<keyword evidence="11" id="KW-1185">Reference proteome</keyword>
<evidence type="ECO:0000256" key="4">
    <source>
        <dbReference type="ARBA" id="ARBA00022801"/>
    </source>
</evidence>
<keyword evidence="1" id="KW-0540">Nuclease</keyword>
<keyword evidence="8" id="KW-0548">Nucleotidyltransferase</keyword>
<evidence type="ECO:0000256" key="1">
    <source>
        <dbReference type="ARBA" id="ARBA00022722"/>
    </source>
</evidence>
<evidence type="ECO:0000256" key="9">
    <source>
        <dbReference type="ARBA" id="ARBA00023172"/>
    </source>
</evidence>
<evidence type="ECO:0000313" key="11">
    <source>
        <dbReference type="Proteomes" id="UP000075243"/>
    </source>
</evidence>
<dbReference type="GO" id="GO:0006310">
    <property type="term" value="P:DNA recombination"/>
    <property type="evidence" value="ECO:0007669"/>
    <property type="project" value="UniProtKB-KW"/>
</dbReference>
<dbReference type="GO" id="GO:0015074">
    <property type="term" value="P:DNA integration"/>
    <property type="evidence" value="ECO:0007669"/>
    <property type="project" value="UniProtKB-KW"/>
</dbReference>
<evidence type="ECO:0000256" key="8">
    <source>
        <dbReference type="ARBA" id="ARBA00022932"/>
    </source>
</evidence>
<dbReference type="Proteomes" id="UP000075243">
    <property type="component" value="Chromosome 8"/>
</dbReference>
<dbReference type="PANTHER" id="PTHR42648">
    <property type="entry name" value="TRANSPOSASE, PUTATIVE-RELATED"/>
    <property type="match status" value="1"/>
</dbReference>
<keyword evidence="3" id="KW-0255">Endonuclease</keyword>
<dbReference type="EMBL" id="CM003610">
    <property type="protein sequence ID" value="KYP62108.1"/>
    <property type="molecule type" value="Genomic_DNA"/>
</dbReference>
<dbReference type="Gramene" id="C.cajan_16157.t">
    <property type="protein sequence ID" value="C.cajan_16157.t.cds1"/>
    <property type="gene ID" value="C.cajan_16157"/>
</dbReference>
<dbReference type="GO" id="GO:0003887">
    <property type="term" value="F:DNA-directed DNA polymerase activity"/>
    <property type="evidence" value="ECO:0007669"/>
    <property type="project" value="UniProtKB-KW"/>
</dbReference>
<keyword evidence="8" id="KW-0808">Transferase</keyword>
<name>A0A151T4Y5_CAJCA</name>
<reference evidence="10 11" key="1">
    <citation type="journal article" date="2012" name="Nat. Biotechnol.">
        <title>Draft genome sequence of pigeonpea (Cajanus cajan), an orphan legume crop of resource-poor farmers.</title>
        <authorList>
            <person name="Varshney R.K."/>
            <person name="Chen W."/>
            <person name="Li Y."/>
            <person name="Bharti A.K."/>
            <person name="Saxena R.K."/>
            <person name="Schlueter J.A."/>
            <person name="Donoghue M.T."/>
            <person name="Azam S."/>
            <person name="Fan G."/>
            <person name="Whaley A.M."/>
            <person name="Farmer A.D."/>
            <person name="Sheridan J."/>
            <person name="Iwata A."/>
            <person name="Tuteja R."/>
            <person name="Penmetsa R.V."/>
            <person name="Wu W."/>
            <person name="Upadhyaya H.D."/>
            <person name="Yang S.P."/>
            <person name="Shah T."/>
            <person name="Saxena K.B."/>
            <person name="Michael T."/>
            <person name="McCombie W.R."/>
            <person name="Yang B."/>
            <person name="Zhang G."/>
            <person name="Yang H."/>
            <person name="Wang J."/>
            <person name="Spillane C."/>
            <person name="Cook D.R."/>
            <person name="May G.D."/>
            <person name="Xu X."/>
            <person name="Jackson S.A."/>
        </authorList>
    </citation>
    <scope>NUCLEOTIDE SEQUENCE [LARGE SCALE GENOMIC DNA]</scope>
    <source>
        <strain evidence="11">cv. Asha</strain>
    </source>
</reference>
<keyword evidence="7" id="KW-0695">RNA-directed DNA polymerase</keyword>
<keyword evidence="9" id="KW-0233">DNA recombination</keyword>
<dbReference type="GO" id="GO:0003676">
    <property type="term" value="F:nucleic acid binding"/>
    <property type="evidence" value="ECO:0007669"/>
    <property type="project" value="InterPro"/>
</dbReference>
<keyword evidence="5" id="KW-0460">Magnesium</keyword>
<keyword evidence="8" id="KW-0239">DNA-directed DNA polymerase</keyword>
<dbReference type="GO" id="GO:0016787">
    <property type="term" value="F:hydrolase activity"/>
    <property type="evidence" value="ECO:0007669"/>
    <property type="project" value="UniProtKB-KW"/>
</dbReference>
<keyword evidence="4" id="KW-0378">Hydrolase</keyword>
<keyword evidence="6" id="KW-0229">DNA integration</keyword>
<dbReference type="PANTHER" id="PTHR42648:SF11">
    <property type="entry name" value="TRANSPOSON TY4-P GAG-POL POLYPROTEIN"/>
    <property type="match status" value="1"/>
</dbReference>
<evidence type="ECO:0000256" key="5">
    <source>
        <dbReference type="ARBA" id="ARBA00022842"/>
    </source>
</evidence>
<keyword evidence="2" id="KW-0479">Metal-binding</keyword>
<evidence type="ECO:0000256" key="6">
    <source>
        <dbReference type="ARBA" id="ARBA00022908"/>
    </source>
</evidence>
<gene>
    <name evidence="10" type="ORF">KK1_016632</name>
</gene>
<proteinExistence type="predicted"/>
<dbReference type="AlphaFoldDB" id="A0A151T4Y5"/>
<organism evidence="10 11">
    <name type="scientific">Cajanus cajan</name>
    <name type="common">Pigeon pea</name>
    <name type="synonym">Cajanus indicus</name>
    <dbReference type="NCBI Taxonomy" id="3821"/>
    <lineage>
        <taxon>Eukaryota</taxon>
        <taxon>Viridiplantae</taxon>
        <taxon>Streptophyta</taxon>
        <taxon>Embryophyta</taxon>
        <taxon>Tracheophyta</taxon>
        <taxon>Spermatophyta</taxon>
        <taxon>Magnoliopsida</taxon>
        <taxon>eudicotyledons</taxon>
        <taxon>Gunneridae</taxon>
        <taxon>Pentapetalae</taxon>
        <taxon>rosids</taxon>
        <taxon>fabids</taxon>
        <taxon>Fabales</taxon>
        <taxon>Fabaceae</taxon>
        <taxon>Papilionoideae</taxon>
        <taxon>50 kb inversion clade</taxon>
        <taxon>NPAAA clade</taxon>
        <taxon>indigoferoid/millettioid clade</taxon>
        <taxon>Phaseoleae</taxon>
        <taxon>Cajanus</taxon>
    </lineage>
</organism>
<sequence>MARCMLHEKNLPKQFWAEAANTAVFLQNRLPSKAVKNLTPFKAWYGYKPSLNFLSIWLFVLHLCSSG</sequence>
<evidence type="ECO:0000256" key="3">
    <source>
        <dbReference type="ARBA" id="ARBA00022759"/>
    </source>
</evidence>
<dbReference type="Gene3D" id="3.30.420.10">
    <property type="entry name" value="Ribonuclease H-like superfamily/Ribonuclease H"/>
    <property type="match status" value="1"/>
</dbReference>
<dbReference type="GO" id="GO:0046872">
    <property type="term" value="F:metal ion binding"/>
    <property type="evidence" value="ECO:0007669"/>
    <property type="project" value="UniProtKB-KW"/>
</dbReference>
<dbReference type="InterPro" id="IPR039537">
    <property type="entry name" value="Retrotran_Ty1/copia-like"/>
</dbReference>
<evidence type="ECO:0000256" key="2">
    <source>
        <dbReference type="ARBA" id="ARBA00022723"/>
    </source>
</evidence>
<evidence type="ECO:0000313" key="10">
    <source>
        <dbReference type="EMBL" id="KYP62108.1"/>
    </source>
</evidence>
<dbReference type="GO" id="GO:0003964">
    <property type="term" value="F:RNA-directed DNA polymerase activity"/>
    <property type="evidence" value="ECO:0007669"/>
    <property type="project" value="UniProtKB-KW"/>
</dbReference>
<protein>
    <submittedName>
        <fullName evidence="10">Copia protein</fullName>
    </submittedName>
</protein>
<evidence type="ECO:0000256" key="7">
    <source>
        <dbReference type="ARBA" id="ARBA00022918"/>
    </source>
</evidence>
<dbReference type="GO" id="GO:0004519">
    <property type="term" value="F:endonuclease activity"/>
    <property type="evidence" value="ECO:0007669"/>
    <property type="project" value="UniProtKB-KW"/>
</dbReference>
<accession>A0A151T4Y5</accession>
<dbReference type="SUPFAM" id="SSF53098">
    <property type="entry name" value="Ribonuclease H-like"/>
    <property type="match status" value="1"/>
</dbReference>
<dbReference type="InterPro" id="IPR036397">
    <property type="entry name" value="RNaseH_sf"/>
</dbReference>
<dbReference type="InterPro" id="IPR012337">
    <property type="entry name" value="RNaseH-like_sf"/>
</dbReference>